<gene>
    <name evidence="1" type="ORF">K469DRAFT_791469</name>
</gene>
<organism evidence="1 2">
    <name type="scientific">Zopfia rhizophila CBS 207.26</name>
    <dbReference type="NCBI Taxonomy" id="1314779"/>
    <lineage>
        <taxon>Eukaryota</taxon>
        <taxon>Fungi</taxon>
        <taxon>Dikarya</taxon>
        <taxon>Ascomycota</taxon>
        <taxon>Pezizomycotina</taxon>
        <taxon>Dothideomycetes</taxon>
        <taxon>Dothideomycetes incertae sedis</taxon>
        <taxon>Zopfiaceae</taxon>
        <taxon>Zopfia</taxon>
    </lineage>
</organism>
<sequence length="73" mass="7937">MLTGVSSQNRRMYPGIRRLTGPKQELTYAFPILVSASMSPKGLARTRLSQYFSLEVLGSLCHHGVISAATNGL</sequence>
<protein>
    <submittedName>
        <fullName evidence="1">Uncharacterized protein</fullName>
    </submittedName>
</protein>
<dbReference type="AlphaFoldDB" id="A0A6A6DVR2"/>
<evidence type="ECO:0000313" key="1">
    <source>
        <dbReference type="EMBL" id="KAF2181766.1"/>
    </source>
</evidence>
<keyword evidence="2" id="KW-1185">Reference proteome</keyword>
<proteinExistence type="predicted"/>
<dbReference type="Proteomes" id="UP000800200">
    <property type="component" value="Unassembled WGS sequence"/>
</dbReference>
<accession>A0A6A6DVR2</accession>
<name>A0A6A6DVR2_9PEZI</name>
<evidence type="ECO:0000313" key="2">
    <source>
        <dbReference type="Proteomes" id="UP000800200"/>
    </source>
</evidence>
<reference evidence="1" key="1">
    <citation type="journal article" date="2020" name="Stud. Mycol.">
        <title>101 Dothideomycetes genomes: a test case for predicting lifestyles and emergence of pathogens.</title>
        <authorList>
            <person name="Haridas S."/>
            <person name="Albert R."/>
            <person name="Binder M."/>
            <person name="Bloem J."/>
            <person name="Labutti K."/>
            <person name="Salamov A."/>
            <person name="Andreopoulos B."/>
            <person name="Baker S."/>
            <person name="Barry K."/>
            <person name="Bills G."/>
            <person name="Bluhm B."/>
            <person name="Cannon C."/>
            <person name="Castanera R."/>
            <person name="Culley D."/>
            <person name="Daum C."/>
            <person name="Ezra D."/>
            <person name="Gonzalez J."/>
            <person name="Henrissat B."/>
            <person name="Kuo A."/>
            <person name="Liang C."/>
            <person name="Lipzen A."/>
            <person name="Lutzoni F."/>
            <person name="Magnuson J."/>
            <person name="Mondo S."/>
            <person name="Nolan M."/>
            <person name="Ohm R."/>
            <person name="Pangilinan J."/>
            <person name="Park H.-J."/>
            <person name="Ramirez L."/>
            <person name="Alfaro M."/>
            <person name="Sun H."/>
            <person name="Tritt A."/>
            <person name="Yoshinaga Y."/>
            <person name="Zwiers L.-H."/>
            <person name="Turgeon B."/>
            <person name="Goodwin S."/>
            <person name="Spatafora J."/>
            <person name="Crous P."/>
            <person name="Grigoriev I."/>
        </authorList>
    </citation>
    <scope>NUCLEOTIDE SEQUENCE</scope>
    <source>
        <strain evidence="1">CBS 207.26</strain>
    </source>
</reference>
<dbReference type="EMBL" id="ML994651">
    <property type="protein sequence ID" value="KAF2181766.1"/>
    <property type="molecule type" value="Genomic_DNA"/>
</dbReference>